<dbReference type="Pfam" id="PF16278">
    <property type="entry name" value="zf-C2HE"/>
    <property type="match status" value="1"/>
</dbReference>
<evidence type="ECO:0000313" key="8">
    <source>
        <dbReference type="EMBL" id="QLG70698.1"/>
    </source>
</evidence>
<evidence type="ECO:0000256" key="4">
    <source>
        <dbReference type="ARBA" id="ARBA00023125"/>
    </source>
</evidence>
<dbReference type="EMBL" id="CP058604">
    <property type="protein sequence ID" value="QLG70698.1"/>
    <property type="molecule type" value="Genomic_DNA"/>
</dbReference>
<dbReference type="GeneID" id="59234334"/>
<protein>
    <submittedName>
        <fullName evidence="8">Uncharacterized protein</fullName>
    </submittedName>
</protein>
<evidence type="ECO:0000256" key="3">
    <source>
        <dbReference type="ARBA" id="ARBA00022833"/>
    </source>
</evidence>
<gene>
    <name evidence="8" type="ORF">HG535_0A06400</name>
</gene>
<evidence type="ECO:0000256" key="1">
    <source>
        <dbReference type="ARBA" id="ARBA00004123"/>
    </source>
</evidence>
<dbReference type="GO" id="GO:0003725">
    <property type="term" value="F:double-stranded RNA binding"/>
    <property type="evidence" value="ECO:0007669"/>
    <property type="project" value="TreeGrafter"/>
</dbReference>
<dbReference type="GO" id="GO:0046872">
    <property type="term" value="F:metal ion binding"/>
    <property type="evidence" value="ECO:0007669"/>
    <property type="project" value="UniProtKB-KW"/>
</dbReference>
<dbReference type="OrthoDB" id="3512845at2759"/>
<accession>A0A7H9AWC6</accession>
<keyword evidence="2" id="KW-0479">Metal-binding</keyword>
<dbReference type="GO" id="GO:0030983">
    <property type="term" value="F:mismatched DNA binding"/>
    <property type="evidence" value="ECO:0007669"/>
    <property type="project" value="TreeGrafter"/>
</dbReference>
<dbReference type="PANTHER" id="PTHR12486">
    <property type="entry name" value="APRATAXIN-RELATED"/>
    <property type="match status" value="1"/>
</dbReference>
<dbReference type="GO" id="GO:0000012">
    <property type="term" value="P:single strand break repair"/>
    <property type="evidence" value="ECO:0007669"/>
    <property type="project" value="TreeGrafter"/>
</dbReference>
<evidence type="ECO:0000259" key="7">
    <source>
        <dbReference type="Pfam" id="PF16278"/>
    </source>
</evidence>
<keyword evidence="5" id="KW-0539">Nucleus</keyword>
<evidence type="ECO:0000259" key="6">
    <source>
        <dbReference type="Pfam" id="PF01230"/>
    </source>
</evidence>
<evidence type="ECO:0000313" key="9">
    <source>
        <dbReference type="Proteomes" id="UP000509704"/>
    </source>
</evidence>
<dbReference type="InterPro" id="IPR032566">
    <property type="entry name" value="Znf-C2HE"/>
</dbReference>
<feature type="domain" description="Aprataxin C2HE/C2H2/C2HC zinc finger" evidence="7">
    <location>
        <begin position="150"/>
        <end position="206"/>
    </location>
</feature>
<dbReference type="SUPFAM" id="SSF54197">
    <property type="entry name" value="HIT-like"/>
    <property type="match status" value="1"/>
</dbReference>
<dbReference type="KEGG" id="zmk:HG535_0A06400"/>
<keyword evidence="3" id="KW-0862">Zinc</keyword>
<dbReference type="InterPro" id="IPR011146">
    <property type="entry name" value="HIT-like"/>
</dbReference>
<name>A0A7H9AWC6_ZYGMR</name>
<evidence type="ECO:0000256" key="5">
    <source>
        <dbReference type="ARBA" id="ARBA00023242"/>
    </source>
</evidence>
<reference evidence="8 9" key="1">
    <citation type="submission" date="2020-07" db="EMBL/GenBank/DDBJ databases">
        <title>The yeast mating-type switching endonuclease HO is a domesticated member of an unorthodox homing genetic element family.</title>
        <authorList>
            <person name="Coughlan A.Y."/>
            <person name="Lombardi L."/>
            <person name="Braun-Galleani S."/>
            <person name="Martos A.R."/>
            <person name="Galeote V."/>
            <person name="Bigey F."/>
            <person name="Dequin S."/>
            <person name="Byrne K.P."/>
            <person name="Wolfe K.H."/>
        </authorList>
    </citation>
    <scope>NUCLEOTIDE SEQUENCE [LARGE SCALE GENOMIC DNA]</scope>
    <source>
        <strain evidence="8 9">NRRL Y-6702</strain>
    </source>
</reference>
<organism evidence="8 9">
    <name type="scientific">Zygotorulaspora mrakii</name>
    <name type="common">Zygosaccharomyces mrakii</name>
    <dbReference type="NCBI Taxonomy" id="42260"/>
    <lineage>
        <taxon>Eukaryota</taxon>
        <taxon>Fungi</taxon>
        <taxon>Dikarya</taxon>
        <taxon>Ascomycota</taxon>
        <taxon>Saccharomycotina</taxon>
        <taxon>Saccharomycetes</taxon>
        <taxon>Saccharomycetales</taxon>
        <taxon>Saccharomycetaceae</taxon>
        <taxon>Zygotorulaspora</taxon>
    </lineage>
</organism>
<dbReference type="Pfam" id="PF01230">
    <property type="entry name" value="HIT"/>
    <property type="match status" value="1"/>
</dbReference>
<sequence>MSWKLALQDYIKNPEGHKNEVIIYDEEAVIIKDQFPKSAYHLLVLTRNPLVSRRHPTIGLTYDIKEELKPYVEIAQDYIYQEFTKKYKVLNSGCFFENDDELLDKDSFVENFIQVGIHSVPSMTNMHIHVMTKDFHSIRLKNKKHYNSFTTYFWIDWDSLPLNKIPDSKETEKKYLRDHDMISVYNGENFDNKFSKLKQHISDEFNYYFTSR</sequence>
<evidence type="ECO:0000256" key="2">
    <source>
        <dbReference type="ARBA" id="ARBA00022723"/>
    </source>
</evidence>
<feature type="domain" description="HIT" evidence="6">
    <location>
        <begin position="18"/>
        <end position="135"/>
    </location>
</feature>
<dbReference type="GO" id="GO:0033699">
    <property type="term" value="F:DNA 5'-adenosine monophosphate hydrolase activity"/>
    <property type="evidence" value="ECO:0007669"/>
    <property type="project" value="TreeGrafter"/>
</dbReference>
<dbReference type="GO" id="GO:1990165">
    <property type="term" value="F:single-strand break-containing DNA binding"/>
    <property type="evidence" value="ECO:0007669"/>
    <property type="project" value="TreeGrafter"/>
</dbReference>
<dbReference type="Gene3D" id="3.30.428.10">
    <property type="entry name" value="HIT-like"/>
    <property type="match status" value="1"/>
</dbReference>
<dbReference type="AlphaFoldDB" id="A0A7H9AWC6"/>
<comment type="subcellular location">
    <subcellularLocation>
        <location evidence="1">Nucleus</location>
    </subcellularLocation>
</comment>
<dbReference type="Proteomes" id="UP000509704">
    <property type="component" value="Chromosome 1"/>
</dbReference>
<dbReference type="RefSeq" id="XP_037142426.1">
    <property type="nucleotide sequence ID" value="XM_037286531.1"/>
</dbReference>
<dbReference type="GO" id="GO:0003697">
    <property type="term" value="F:single-stranded DNA binding"/>
    <property type="evidence" value="ECO:0007669"/>
    <property type="project" value="TreeGrafter"/>
</dbReference>
<dbReference type="InterPro" id="IPR036265">
    <property type="entry name" value="HIT-like_sf"/>
</dbReference>
<dbReference type="GO" id="GO:0005634">
    <property type="term" value="C:nucleus"/>
    <property type="evidence" value="ECO:0007669"/>
    <property type="project" value="UniProtKB-SubCell"/>
</dbReference>
<proteinExistence type="predicted"/>
<keyword evidence="4" id="KW-0238">DNA-binding</keyword>
<dbReference type="PANTHER" id="PTHR12486:SF4">
    <property type="entry name" value="APRATAXIN"/>
    <property type="match status" value="1"/>
</dbReference>
<keyword evidence="9" id="KW-1185">Reference proteome</keyword>